<name>A0AAD4VR70_PRUDU</name>
<comment type="caution">
    <text evidence="2">The sequence shown here is derived from an EMBL/GenBank/DDBJ whole genome shotgun (WGS) entry which is preliminary data.</text>
</comment>
<dbReference type="PANTHER" id="PTHR13402">
    <property type="entry name" value="RGPR-RELATED"/>
    <property type="match status" value="1"/>
</dbReference>
<proteinExistence type="predicted"/>
<evidence type="ECO:0000256" key="1">
    <source>
        <dbReference type="SAM" id="MobiDB-lite"/>
    </source>
</evidence>
<dbReference type="GO" id="GO:0070973">
    <property type="term" value="P:protein localization to endoplasmic reticulum exit site"/>
    <property type="evidence" value="ECO:0007669"/>
    <property type="project" value="TreeGrafter"/>
</dbReference>
<feature type="compositionally biased region" description="Polar residues" evidence="1">
    <location>
        <begin position="148"/>
        <end position="158"/>
    </location>
</feature>
<dbReference type="AlphaFoldDB" id="A0AAD4VR70"/>
<organism evidence="2 3">
    <name type="scientific">Prunus dulcis</name>
    <name type="common">Almond</name>
    <name type="synonym">Amygdalus dulcis</name>
    <dbReference type="NCBI Taxonomy" id="3755"/>
    <lineage>
        <taxon>Eukaryota</taxon>
        <taxon>Viridiplantae</taxon>
        <taxon>Streptophyta</taxon>
        <taxon>Embryophyta</taxon>
        <taxon>Tracheophyta</taxon>
        <taxon>Spermatophyta</taxon>
        <taxon>Magnoliopsida</taxon>
        <taxon>eudicotyledons</taxon>
        <taxon>Gunneridae</taxon>
        <taxon>Pentapetalae</taxon>
        <taxon>rosids</taxon>
        <taxon>fabids</taxon>
        <taxon>Rosales</taxon>
        <taxon>Rosaceae</taxon>
        <taxon>Amygdaloideae</taxon>
        <taxon>Amygdaleae</taxon>
        <taxon>Prunus</taxon>
    </lineage>
</organism>
<feature type="compositionally biased region" description="Basic and acidic residues" evidence="1">
    <location>
        <begin position="1"/>
        <end position="13"/>
    </location>
</feature>
<feature type="region of interest" description="Disordered" evidence="1">
    <location>
        <begin position="139"/>
        <end position="161"/>
    </location>
</feature>
<accession>A0AAD4VR70</accession>
<gene>
    <name evidence="2" type="ORF">L3X38_027779</name>
</gene>
<dbReference type="EMBL" id="JAJFAZ020000005">
    <property type="protein sequence ID" value="KAI5328382.1"/>
    <property type="molecule type" value="Genomic_DNA"/>
</dbReference>
<keyword evidence="3" id="KW-1185">Reference proteome</keyword>
<dbReference type="Proteomes" id="UP001054821">
    <property type="component" value="Chromosome 5"/>
</dbReference>
<sequence length="174" mass="19278">MHNRSVSEPDFGRTPRQVDSSKERLHLMPKEKPQGVLLAFARFGFGSQLLQKTVGLVLRPRPGNRLSWVKTNKFYYAKKLKDMVEEGVEPPAEEAALPPPPTTTAFHNVKPAVAANAKFFIPTLGSSSEQTMEAIAESVQEDVATKDVPSTSARNDPFQTPLCPHLQRPCKVEL</sequence>
<evidence type="ECO:0000313" key="3">
    <source>
        <dbReference type="Proteomes" id="UP001054821"/>
    </source>
</evidence>
<feature type="region of interest" description="Disordered" evidence="1">
    <location>
        <begin position="1"/>
        <end position="27"/>
    </location>
</feature>
<evidence type="ECO:0000313" key="2">
    <source>
        <dbReference type="EMBL" id="KAI5328382.1"/>
    </source>
</evidence>
<dbReference type="GO" id="GO:0070971">
    <property type="term" value="C:endoplasmic reticulum exit site"/>
    <property type="evidence" value="ECO:0007669"/>
    <property type="project" value="TreeGrafter"/>
</dbReference>
<dbReference type="GO" id="GO:0012507">
    <property type="term" value="C:ER to Golgi transport vesicle membrane"/>
    <property type="evidence" value="ECO:0007669"/>
    <property type="project" value="TreeGrafter"/>
</dbReference>
<dbReference type="GO" id="GO:0007030">
    <property type="term" value="P:Golgi organization"/>
    <property type="evidence" value="ECO:0007669"/>
    <property type="project" value="TreeGrafter"/>
</dbReference>
<dbReference type="PANTHER" id="PTHR13402:SF6">
    <property type="entry name" value="SECRETORY 16, ISOFORM I"/>
    <property type="match status" value="1"/>
</dbReference>
<reference evidence="2 3" key="1">
    <citation type="journal article" date="2022" name="G3 (Bethesda)">
        <title>Whole-genome sequence and methylome profiling of the almond [Prunus dulcis (Mill.) D.A. Webb] cultivar 'Nonpareil'.</title>
        <authorList>
            <person name="D'Amico-Willman K.M."/>
            <person name="Ouma W.Z."/>
            <person name="Meulia T."/>
            <person name="Sideli G.M."/>
            <person name="Gradziel T.M."/>
            <person name="Fresnedo-Ramirez J."/>
        </authorList>
    </citation>
    <scope>NUCLEOTIDE SEQUENCE [LARGE SCALE GENOMIC DNA]</scope>
    <source>
        <strain evidence="2">Clone GOH B32 T37-40</strain>
    </source>
</reference>
<protein>
    <submittedName>
        <fullName evidence="2">Uncharacterized protein</fullName>
    </submittedName>
</protein>